<dbReference type="KEGG" id="aca:ACP_1293"/>
<dbReference type="InParanoid" id="C1F5C1"/>
<name>C1F5C1_ACIC5</name>
<sequence length="50" mass="5268">MPFSGACSTPEQRSPSADIETNTHGCAIYSHAAAGTDAEADVISQYRRPV</sequence>
<dbReference type="HOGENOM" id="CLU_3113433_0_0_0"/>
<evidence type="ECO:0000313" key="2">
    <source>
        <dbReference type="Proteomes" id="UP000002207"/>
    </source>
</evidence>
<dbReference type="STRING" id="240015.ACP_1293"/>
<dbReference type="Proteomes" id="UP000002207">
    <property type="component" value="Chromosome"/>
</dbReference>
<evidence type="ECO:0000313" key="1">
    <source>
        <dbReference type="EMBL" id="ACO34336.1"/>
    </source>
</evidence>
<keyword evidence="2" id="KW-1185">Reference proteome</keyword>
<reference evidence="1 2" key="1">
    <citation type="journal article" date="2009" name="Appl. Environ. Microbiol.">
        <title>Three genomes from the phylum Acidobacteria provide insight into the lifestyles of these microorganisms in soils.</title>
        <authorList>
            <person name="Ward N.L."/>
            <person name="Challacombe J.F."/>
            <person name="Janssen P.H."/>
            <person name="Henrissat B."/>
            <person name="Coutinho P.M."/>
            <person name="Wu M."/>
            <person name="Xie G."/>
            <person name="Haft D.H."/>
            <person name="Sait M."/>
            <person name="Badger J."/>
            <person name="Barabote R.D."/>
            <person name="Bradley B."/>
            <person name="Brettin T.S."/>
            <person name="Brinkac L.M."/>
            <person name="Bruce D."/>
            <person name="Creasy T."/>
            <person name="Daugherty S.C."/>
            <person name="Davidsen T.M."/>
            <person name="DeBoy R.T."/>
            <person name="Detter J.C."/>
            <person name="Dodson R.J."/>
            <person name="Durkin A.S."/>
            <person name="Ganapathy A."/>
            <person name="Gwinn-Giglio M."/>
            <person name="Han C.S."/>
            <person name="Khouri H."/>
            <person name="Kiss H."/>
            <person name="Kothari S.P."/>
            <person name="Madupu R."/>
            <person name="Nelson K.E."/>
            <person name="Nelson W.C."/>
            <person name="Paulsen I."/>
            <person name="Penn K."/>
            <person name="Ren Q."/>
            <person name="Rosovitz M.J."/>
            <person name="Selengut J.D."/>
            <person name="Shrivastava S."/>
            <person name="Sullivan S.A."/>
            <person name="Tapia R."/>
            <person name="Thompson L.S."/>
            <person name="Watkins K.L."/>
            <person name="Yang Q."/>
            <person name="Yu C."/>
            <person name="Zafar N."/>
            <person name="Zhou L."/>
            <person name="Kuske C.R."/>
        </authorList>
    </citation>
    <scope>NUCLEOTIDE SEQUENCE [LARGE SCALE GENOMIC DNA]</scope>
    <source>
        <strain evidence="2">ATCC 51196 / DSM 11244 / BCRC 80197 / JCM 7670 / NBRC 15755 / NCIMB 13165 / 161</strain>
    </source>
</reference>
<proteinExistence type="predicted"/>
<accession>C1F5C1</accession>
<gene>
    <name evidence="1" type="ordered locus">ACP_1293</name>
</gene>
<organism evidence="1 2">
    <name type="scientific">Acidobacterium capsulatum (strain ATCC 51196 / DSM 11244 / BCRC 80197 / JCM 7670 / NBRC 15755 / NCIMB 13165 / 161)</name>
    <dbReference type="NCBI Taxonomy" id="240015"/>
    <lineage>
        <taxon>Bacteria</taxon>
        <taxon>Pseudomonadati</taxon>
        <taxon>Acidobacteriota</taxon>
        <taxon>Terriglobia</taxon>
        <taxon>Terriglobales</taxon>
        <taxon>Acidobacteriaceae</taxon>
        <taxon>Acidobacterium</taxon>
    </lineage>
</organism>
<dbReference type="AlphaFoldDB" id="C1F5C1"/>
<dbReference type="EMBL" id="CP001472">
    <property type="protein sequence ID" value="ACO34336.1"/>
    <property type="molecule type" value="Genomic_DNA"/>
</dbReference>
<protein>
    <submittedName>
        <fullName evidence="1">Uncharacterized protein</fullName>
    </submittedName>
</protein>